<dbReference type="PROSITE" id="PS51892">
    <property type="entry name" value="SUBTILASE"/>
    <property type="match status" value="1"/>
</dbReference>
<sequence>MSAIPSFPFFNIVKKQKLHSAFLSCLLILFVLGGDCPPAGNTGSSSKAIRILFSPETKNDRFETNQISGLNKQYWVDANSDGIDDLCEKTIGMDLSSSLSCYVNYYGKFNPLFKINVSSADILDLLEPEFTDITGDGIPDYCGLYIQLFGANVNYGVRCISILENKKGEYVGGAIIEGTLPRGFDSIKSDVYWVDIDGDKRSDYCYAGKFATGHEEASCQISKGNKFVPMNTVKLNYTSQTARITFPSWVDIDGDTDKDLTWIEETKGRIRILFMKNEGGKFGSQVASDPVESRLQVYDPSTVRWWTDWNGDGKSDFCYALDTSTIQCLSSTGNGFASPVKSGSLELGLETSRGWIDANNDGKTDFCRRVISGGGYYYTCTLSLGSSFGGVDEPGSYKSEPYSDRELALLGVDFFKNEKWIQPTAETGYPMHCVRQEKTMQTICQLVRKEGTPLVNDAEECDPSDQTSSRQKRGTGYQKADCEFTSSAKALLFKTLAKQVWNYLSAFYSKKHDPEVTVTVVDNFVYLQDQSLEHKRVGYNNDTNDRSSFSPSALTHGSRVASVISDRVTGAAPGTPVIVRHLTPTIFKEHSYAHWISMWNDVLAEEDPIVNISLALKEELFPPAGRVLLQNQYYEKIRLIGRKNKSILVAAAGNEGRPLGEVCEELTGPGCYNPATDLDRTYDPVIRVAALSQGSLGTGQIPQLRHSSNFGAGKIDIAAPGEDILVNTPNMNPVKLGLADRPVLWNFEVAAGTSYATPLVAATFVQMKKCQPNATAQQLKAALLGNADKIDSLRDQVTEGRVLNSVQAISVFCAGREEL</sequence>
<evidence type="ECO:0000256" key="5">
    <source>
        <dbReference type="PROSITE-ProRule" id="PRU01240"/>
    </source>
</evidence>
<dbReference type="InterPro" id="IPR028994">
    <property type="entry name" value="Integrin_alpha_N"/>
</dbReference>
<dbReference type="InterPro" id="IPR000209">
    <property type="entry name" value="Peptidase_S8/S53_dom"/>
</dbReference>
<feature type="domain" description="Peptidase S8/S53" evidence="7">
    <location>
        <begin position="533"/>
        <end position="789"/>
    </location>
</feature>
<dbReference type="Proteomes" id="UP000094669">
    <property type="component" value="Unassembled WGS sequence"/>
</dbReference>
<keyword evidence="2 5" id="KW-0645">Protease</keyword>
<accession>A0ABX4YIZ3</accession>
<evidence type="ECO:0000259" key="7">
    <source>
        <dbReference type="Pfam" id="PF00082"/>
    </source>
</evidence>
<feature type="active site" description="Charge relay system" evidence="5">
    <location>
        <position position="556"/>
    </location>
</feature>
<evidence type="ECO:0000313" key="8">
    <source>
        <dbReference type="EMBL" id="PNV75149.1"/>
    </source>
</evidence>
<dbReference type="SUPFAM" id="SSF52743">
    <property type="entry name" value="Subtilisin-like"/>
    <property type="match status" value="1"/>
</dbReference>
<gene>
    <name evidence="8" type="ORF">BES34_009645</name>
</gene>
<dbReference type="SUPFAM" id="SSF69318">
    <property type="entry name" value="Integrin alpha N-terminal domain"/>
    <property type="match status" value="1"/>
</dbReference>
<keyword evidence="9" id="KW-1185">Reference proteome</keyword>
<dbReference type="InterPro" id="IPR036852">
    <property type="entry name" value="Peptidase_S8/S53_dom_sf"/>
</dbReference>
<dbReference type="CDD" id="cd00306">
    <property type="entry name" value="Peptidases_S8_S53"/>
    <property type="match status" value="1"/>
</dbReference>
<dbReference type="EMBL" id="MCRM02000008">
    <property type="protein sequence ID" value="PNV75149.1"/>
    <property type="molecule type" value="Genomic_DNA"/>
</dbReference>
<dbReference type="PANTHER" id="PTHR43806:SF11">
    <property type="entry name" value="CEREVISIN-RELATED"/>
    <property type="match status" value="1"/>
</dbReference>
<dbReference type="InterPro" id="IPR023828">
    <property type="entry name" value="Peptidase_S8_Ser-AS"/>
</dbReference>
<dbReference type="RefSeq" id="WP_010411722.1">
    <property type="nucleotide sequence ID" value="NZ_MCRM02000008.1"/>
</dbReference>
<evidence type="ECO:0000256" key="1">
    <source>
        <dbReference type="ARBA" id="ARBA00011073"/>
    </source>
</evidence>
<dbReference type="PROSITE" id="PS00138">
    <property type="entry name" value="SUBTILASE_SER"/>
    <property type="match status" value="1"/>
</dbReference>
<evidence type="ECO:0000256" key="6">
    <source>
        <dbReference type="SAM" id="MobiDB-lite"/>
    </source>
</evidence>
<dbReference type="Gene3D" id="3.40.50.200">
    <property type="entry name" value="Peptidase S8/S53 domain"/>
    <property type="match status" value="1"/>
</dbReference>
<comment type="caution">
    <text evidence="8">The sequence shown here is derived from an EMBL/GenBank/DDBJ whole genome shotgun (WGS) entry which is preliminary data.</text>
</comment>
<feature type="region of interest" description="Disordered" evidence="6">
    <location>
        <begin position="455"/>
        <end position="476"/>
    </location>
</feature>
<dbReference type="Pfam" id="PF00082">
    <property type="entry name" value="Peptidase_S8"/>
    <property type="match status" value="1"/>
</dbReference>
<reference evidence="8" key="1">
    <citation type="submission" date="2018-01" db="EMBL/GenBank/DDBJ databases">
        <title>Genomic characterization of Leptospira inadai serogroup Lyme isolated from captured rat in Brazil and comparative analysis with human reference strain.</title>
        <authorList>
            <person name="Moreno L.Z."/>
            <person name="Loureiro A.P."/>
            <person name="Miraglia F."/>
            <person name="Kremer F.S."/>
            <person name="Eslabao M.R."/>
            <person name="Dellagostin O.A."/>
            <person name="Lilenbaum W."/>
            <person name="Moreno A.M."/>
        </authorList>
    </citation>
    <scope>NUCLEOTIDE SEQUENCE [LARGE SCALE GENOMIC DNA]</scope>
    <source>
        <strain evidence="8">M34/99</strain>
    </source>
</reference>
<evidence type="ECO:0000313" key="9">
    <source>
        <dbReference type="Proteomes" id="UP000094669"/>
    </source>
</evidence>
<evidence type="ECO:0000256" key="2">
    <source>
        <dbReference type="ARBA" id="ARBA00022670"/>
    </source>
</evidence>
<keyword evidence="3 5" id="KW-0378">Hydrolase</keyword>
<feature type="active site" description="Charge relay system" evidence="5">
    <location>
        <position position="754"/>
    </location>
</feature>
<keyword evidence="4 5" id="KW-0720">Serine protease</keyword>
<evidence type="ECO:0000256" key="4">
    <source>
        <dbReference type="ARBA" id="ARBA00022825"/>
    </source>
</evidence>
<proteinExistence type="inferred from homology"/>
<dbReference type="InterPro" id="IPR050131">
    <property type="entry name" value="Peptidase_S8_subtilisin-like"/>
</dbReference>
<comment type="similarity">
    <text evidence="1 5">Belongs to the peptidase S8 family.</text>
</comment>
<evidence type="ECO:0000256" key="3">
    <source>
        <dbReference type="ARBA" id="ARBA00022801"/>
    </source>
</evidence>
<dbReference type="PANTHER" id="PTHR43806">
    <property type="entry name" value="PEPTIDASE S8"/>
    <property type="match status" value="1"/>
</dbReference>
<protein>
    <submittedName>
        <fullName evidence="8">Peptidase</fullName>
    </submittedName>
</protein>
<feature type="active site" description="Charge relay system" evidence="5">
    <location>
        <position position="522"/>
    </location>
</feature>
<organism evidence="8 9">
    <name type="scientific">Leptospira inadai serovar Lyme</name>
    <dbReference type="NCBI Taxonomy" id="293084"/>
    <lineage>
        <taxon>Bacteria</taxon>
        <taxon>Pseudomonadati</taxon>
        <taxon>Spirochaetota</taxon>
        <taxon>Spirochaetia</taxon>
        <taxon>Leptospirales</taxon>
        <taxon>Leptospiraceae</taxon>
        <taxon>Leptospira</taxon>
    </lineage>
</organism>
<name>A0ABX4YIZ3_9LEPT</name>